<sequence length="370" mass="42126">MEYYGYEQEGFMEELLAMRSSHEPWPPGLAINDDFSNINGGGGWINRHNELNYWTDNSMLVPQTFEEGYSSNFTIDNQTLLNCSFNELYSSFRDELSPPPEFTDSSYNNNNNNNTKFGTPPFPSPEDLSIMEDDVDQLSFLENCLQKKKEMEPCKMEPSQLSAETAPLPVDFSIGSVGQEKRNKSKKISGQPSKNLMAERRRRKRLNDRLSMLRSVVPKISKMDRTSILGDTIDYMKELLERINQLQEEMEMDKVGSSSNDQPSLMNIFKDSKPNELLVRNSPKFEVERRNRDTRIEICCAGGKQGLLLSTLTTLEALGLEIQQCVISCFANDFSVQASCSEELEQREILTSEDVKQALFRNAGYGGRCL</sequence>
<comment type="caution">
    <text evidence="1">The sequence shown here is derived from an EMBL/GenBank/DDBJ whole genome shotgun (WGS) entry which is preliminary data.</text>
</comment>
<evidence type="ECO:0000313" key="2">
    <source>
        <dbReference type="Proteomes" id="UP001060085"/>
    </source>
</evidence>
<proteinExistence type="predicted"/>
<accession>A0ACC0A4V8</accession>
<organism evidence="1 2">
    <name type="scientific">Catharanthus roseus</name>
    <name type="common">Madagascar periwinkle</name>
    <name type="synonym">Vinca rosea</name>
    <dbReference type="NCBI Taxonomy" id="4058"/>
    <lineage>
        <taxon>Eukaryota</taxon>
        <taxon>Viridiplantae</taxon>
        <taxon>Streptophyta</taxon>
        <taxon>Embryophyta</taxon>
        <taxon>Tracheophyta</taxon>
        <taxon>Spermatophyta</taxon>
        <taxon>Magnoliopsida</taxon>
        <taxon>eudicotyledons</taxon>
        <taxon>Gunneridae</taxon>
        <taxon>Pentapetalae</taxon>
        <taxon>asterids</taxon>
        <taxon>lamiids</taxon>
        <taxon>Gentianales</taxon>
        <taxon>Apocynaceae</taxon>
        <taxon>Rauvolfioideae</taxon>
        <taxon>Vinceae</taxon>
        <taxon>Catharanthinae</taxon>
        <taxon>Catharanthus</taxon>
    </lineage>
</organism>
<reference evidence="2" key="1">
    <citation type="journal article" date="2023" name="Nat. Plants">
        <title>Single-cell RNA sequencing provides a high-resolution roadmap for understanding the multicellular compartmentation of specialized metabolism.</title>
        <authorList>
            <person name="Sun S."/>
            <person name="Shen X."/>
            <person name="Li Y."/>
            <person name="Li Y."/>
            <person name="Wang S."/>
            <person name="Li R."/>
            <person name="Zhang H."/>
            <person name="Shen G."/>
            <person name="Guo B."/>
            <person name="Wei J."/>
            <person name="Xu J."/>
            <person name="St-Pierre B."/>
            <person name="Chen S."/>
            <person name="Sun C."/>
        </authorList>
    </citation>
    <scope>NUCLEOTIDE SEQUENCE [LARGE SCALE GENOMIC DNA]</scope>
</reference>
<name>A0ACC0A4V8_CATRO</name>
<evidence type="ECO:0000313" key="1">
    <source>
        <dbReference type="EMBL" id="KAI5655083.1"/>
    </source>
</evidence>
<dbReference type="Proteomes" id="UP001060085">
    <property type="component" value="Linkage Group LG07"/>
</dbReference>
<protein>
    <submittedName>
        <fullName evidence="1">Uncharacterized protein</fullName>
    </submittedName>
</protein>
<dbReference type="EMBL" id="CM044707">
    <property type="protein sequence ID" value="KAI5655083.1"/>
    <property type="molecule type" value="Genomic_DNA"/>
</dbReference>
<gene>
    <name evidence="1" type="ORF">M9H77_32270</name>
</gene>
<keyword evidence="2" id="KW-1185">Reference proteome</keyword>